<comment type="caution">
    <text evidence="2">The sequence shown here is derived from an EMBL/GenBank/DDBJ whole genome shotgun (WGS) entry which is preliminary data.</text>
</comment>
<evidence type="ECO:0000313" key="2">
    <source>
        <dbReference type="EMBL" id="MBD0823382.1"/>
    </source>
</evidence>
<dbReference type="EMBL" id="JACVXD010000002">
    <property type="protein sequence ID" value="MBD0823382.1"/>
    <property type="molecule type" value="Genomic_DNA"/>
</dbReference>
<name>A0A8J6Q073_9FLAO</name>
<protein>
    <submittedName>
        <fullName evidence="2">AtpZ/AtpI family protein</fullName>
    </submittedName>
</protein>
<proteinExistence type="predicted"/>
<keyword evidence="1" id="KW-0472">Membrane</keyword>
<sequence>MGLTIYLGSKLGEWLDHKFGNANQLYYKIVTLLAVFLAMFSVIRQVLNITNNDKND</sequence>
<evidence type="ECO:0000256" key="1">
    <source>
        <dbReference type="SAM" id="Phobius"/>
    </source>
</evidence>
<dbReference type="AlphaFoldDB" id="A0A8J6Q073"/>
<reference evidence="2 3" key="1">
    <citation type="journal article" date="2018" name="J. Microbiol.">
        <title>Aestuariibaculum marinum sp. nov., a marine bacterium isolated from seawater in South Korea.</title>
        <authorList>
            <person name="Choi J."/>
            <person name="Lee D."/>
            <person name="Jang J.H."/>
            <person name="Cha S."/>
            <person name="Seo T."/>
        </authorList>
    </citation>
    <scope>NUCLEOTIDE SEQUENCE [LARGE SCALE GENOMIC DNA]</scope>
    <source>
        <strain evidence="2 3">IP7</strain>
    </source>
</reference>
<accession>A0A8J6Q073</accession>
<keyword evidence="1" id="KW-0812">Transmembrane</keyword>
<dbReference type="Pfam" id="PF09527">
    <property type="entry name" value="ATPase_gene1"/>
    <property type="match status" value="1"/>
</dbReference>
<organism evidence="2 3">
    <name type="scientific">Aestuariibaculum marinum</name>
    <dbReference type="NCBI Taxonomy" id="2683592"/>
    <lineage>
        <taxon>Bacteria</taxon>
        <taxon>Pseudomonadati</taxon>
        <taxon>Bacteroidota</taxon>
        <taxon>Flavobacteriia</taxon>
        <taxon>Flavobacteriales</taxon>
        <taxon>Flavobacteriaceae</taxon>
    </lineage>
</organism>
<evidence type="ECO:0000313" key="3">
    <source>
        <dbReference type="Proteomes" id="UP000621516"/>
    </source>
</evidence>
<gene>
    <name evidence="2" type="ORF">ICJ85_05055</name>
</gene>
<keyword evidence="3" id="KW-1185">Reference proteome</keyword>
<dbReference type="InterPro" id="IPR032820">
    <property type="entry name" value="ATPase_put"/>
</dbReference>
<feature type="transmembrane region" description="Helical" evidence="1">
    <location>
        <begin position="25"/>
        <end position="47"/>
    </location>
</feature>
<dbReference type="Proteomes" id="UP000621516">
    <property type="component" value="Unassembled WGS sequence"/>
</dbReference>
<keyword evidence="1" id="KW-1133">Transmembrane helix</keyword>